<dbReference type="GO" id="GO:1990904">
    <property type="term" value="C:ribonucleoprotein complex"/>
    <property type="evidence" value="ECO:0007669"/>
    <property type="project" value="UniProtKB-KW"/>
</dbReference>
<keyword evidence="1" id="KW-0689">Ribosomal protein</keyword>
<dbReference type="InParanoid" id="L9KZ80"/>
<feature type="domain" description="Large ribosomal subunit protein eL40" evidence="4">
    <location>
        <begin position="58"/>
        <end position="81"/>
    </location>
</feature>
<sequence>MLCRRTLPLRAGQERTESVYTICVSGALLPQPLLAQDGCCRRQAQLRQDDLPQVLRALHPRNVNLRKKCGHTNNLRPKKKVLCLLCLFFAVGRKCRWRKSGRAELWQEERCCYGSR</sequence>
<dbReference type="GO" id="GO:0003735">
    <property type="term" value="F:structural constituent of ribosome"/>
    <property type="evidence" value="ECO:0007669"/>
    <property type="project" value="InterPro"/>
</dbReference>
<organism evidence="5 6">
    <name type="scientific">Tupaia chinensis</name>
    <name type="common">Chinese tree shrew</name>
    <name type="synonym">Tupaia belangeri chinensis</name>
    <dbReference type="NCBI Taxonomy" id="246437"/>
    <lineage>
        <taxon>Eukaryota</taxon>
        <taxon>Metazoa</taxon>
        <taxon>Chordata</taxon>
        <taxon>Craniata</taxon>
        <taxon>Vertebrata</taxon>
        <taxon>Euteleostomi</taxon>
        <taxon>Mammalia</taxon>
        <taxon>Eutheria</taxon>
        <taxon>Euarchontoglires</taxon>
        <taxon>Scandentia</taxon>
        <taxon>Tupaiidae</taxon>
        <taxon>Tupaia</taxon>
    </lineage>
</organism>
<dbReference type="Gene3D" id="4.10.1060.50">
    <property type="match status" value="1"/>
</dbReference>
<evidence type="ECO:0000259" key="4">
    <source>
        <dbReference type="Pfam" id="PF01020"/>
    </source>
</evidence>
<dbReference type="InterPro" id="IPR001975">
    <property type="entry name" value="Ribosomal_eL40_dom"/>
</dbReference>
<dbReference type="GO" id="GO:0006412">
    <property type="term" value="P:translation"/>
    <property type="evidence" value="ECO:0007669"/>
    <property type="project" value="InterPro"/>
</dbReference>
<name>L9KZ80_TUPCH</name>
<dbReference type="InterPro" id="IPR038587">
    <property type="entry name" value="Ribosomal_eL40_sf"/>
</dbReference>
<reference evidence="6" key="2">
    <citation type="journal article" date="2013" name="Nat. Commun.">
        <title>Genome of the Chinese tree shrew.</title>
        <authorList>
            <person name="Fan Y."/>
            <person name="Huang Z.Y."/>
            <person name="Cao C.C."/>
            <person name="Chen C.S."/>
            <person name="Chen Y.X."/>
            <person name="Fan D.D."/>
            <person name="He J."/>
            <person name="Hou H.L."/>
            <person name="Hu L."/>
            <person name="Hu X.T."/>
            <person name="Jiang X.T."/>
            <person name="Lai R."/>
            <person name="Lang Y.S."/>
            <person name="Liang B."/>
            <person name="Liao S.G."/>
            <person name="Mu D."/>
            <person name="Ma Y.Y."/>
            <person name="Niu Y.Y."/>
            <person name="Sun X.Q."/>
            <person name="Xia J.Q."/>
            <person name="Xiao J."/>
            <person name="Xiong Z.Q."/>
            <person name="Xu L."/>
            <person name="Yang L."/>
            <person name="Zhang Y."/>
            <person name="Zhao W."/>
            <person name="Zhao X.D."/>
            <person name="Zheng Y.T."/>
            <person name="Zhou J.M."/>
            <person name="Zhu Y.B."/>
            <person name="Zhang G.J."/>
            <person name="Wang J."/>
            <person name="Yao Y.G."/>
        </authorList>
    </citation>
    <scope>NUCLEOTIDE SEQUENCE [LARGE SCALE GENOMIC DNA]</scope>
</reference>
<dbReference type="Pfam" id="PF01020">
    <property type="entry name" value="Ribosomal_L40e"/>
    <property type="match status" value="1"/>
</dbReference>
<keyword evidence="6" id="KW-1185">Reference proteome</keyword>
<evidence type="ECO:0000256" key="3">
    <source>
        <dbReference type="ARBA" id="ARBA00035298"/>
    </source>
</evidence>
<dbReference type="Proteomes" id="UP000011518">
    <property type="component" value="Unassembled WGS sequence"/>
</dbReference>
<gene>
    <name evidence="5" type="ORF">TREES_T100007432</name>
</gene>
<evidence type="ECO:0000313" key="6">
    <source>
        <dbReference type="Proteomes" id="UP000011518"/>
    </source>
</evidence>
<reference evidence="6" key="1">
    <citation type="submission" date="2012-07" db="EMBL/GenBank/DDBJ databases">
        <title>Genome of the Chinese tree shrew, a rising model animal genetically related to primates.</title>
        <authorList>
            <person name="Zhang G."/>
            <person name="Fan Y."/>
            <person name="Yao Y."/>
            <person name="Huang Z."/>
        </authorList>
    </citation>
    <scope>NUCLEOTIDE SEQUENCE [LARGE SCALE GENOMIC DNA]</scope>
</reference>
<dbReference type="AlphaFoldDB" id="L9KZ80"/>
<evidence type="ECO:0000256" key="1">
    <source>
        <dbReference type="ARBA" id="ARBA00022980"/>
    </source>
</evidence>
<keyword evidence="2" id="KW-0687">Ribonucleoprotein</keyword>
<evidence type="ECO:0000313" key="5">
    <source>
        <dbReference type="EMBL" id="ELW68270.1"/>
    </source>
</evidence>
<dbReference type="EMBL" id="KB320577">
    <property type="protein sequence ID" value="ELW68270.1"/>
    <property type="molecule type" value="Genomic_DNA"/>
</dbReference>
<accession>L9KZ80</accession>
<protein>
    <recommendedName>
        <fullName evidence="3">Ubiquitin-ribosomal protein eL40 fusion protein</fullName>
    </recommendedName>
</protein>
<dbReference type="GO" id="GO:0005840">
    <property type="term" value="C:ribosome"/>
    <property type="evidence" value="ECO:0007669"/>
    <property type="project" value="UniProtKB-KW"/>
</dbReference>
<proteinExistence type="predicted"/>
<evidence type="ECO:0000256" key="2">
    <source>
        <dbReference type="ARBA" id="ARBA00023274"/>
    </source>
</evidence>